<evidence type="ECO:0000313" key="1">
    <source>
        <dbReference type="EMBL" id="CAF1645891.1"/>
    </source>
</evidence>
<gene>
    <name evidence="1" type="ORF">XAT740_LOCUS54116</name>
</gene>
<keyword evidence="2" id="KW-1185">Reference proteome</keyword>
<evidence type="ECO:0000313" key="2">
    <source>
        <dbReference type="Proteomes" id="UP000663828"/>
    </source>
</evidence>
<protein>
    <submittedName>
        <fullName evidence="1">Uncharacterized protein</fullName>
    </submittedName>
</protein>
<reference evidence="1" key="1">
    <citation type="submission" date="2021-02" db="EMBL/GenBank/DDBJ databases">
        <authorList>
            <person name="Nowell W R."/>
        </authorList>
    </citation>
    <scope>NUCLEOTIDE SEQUENCE</scope>
</reference>
<proteinExistence type="predicted"/>
<dbReference type="EMBL" id="CAJNOR010009564">
    <property type="protein sequence ID" value="CAF1645891.1"/>
    <property type="molecule type" value="Genomic_DNA"/>
</dbReference>
<dbReference type="Proteomes" id="UP000663828">
    <property type="component" value="Unassembled WGS sequence"/>
</dbReference>
<feature type="non-terminal residue" evidence="1">
    <location>
        <position position="1"/>
    </location>
</feature>
<comment type="caution">
    <text evidence="1">The sequence shown here is derived from an EMBL/GenBank/DDBJ whole genome shotgun (WGS) entry which is preliminary data.</text>
</comment>
<dbReference type="AlphaFoldDB" id="A0A816EF23"/>
<sequence>LTYMSNGSDDSIPVRVKSQCILLRANIDEFEKSKKNLETAASRFPDENILKVLDRTSSTTKPTSTVNDHDVKLKFYQTLISELEFHQHSTSTENSHAMQQD</sequence>
<accession>A0A816EF23</accession>
<organism evidence="1 2">
    <name type="scientific">Adineta ricciae</name>
    <name type="common">Rotifer</name>
    <dbReference type="NCBI Taxonomy" id="249248"/>
    <lineage>
        <taxon>Eukaryota</taxon>
        <taxon>Metazoa</taxon>
        <taxon>Spiralia</taxon>
        <taxon>Gnathifera</taxon>
        <taxon>Rotifera</taxon>
        <taxon>Eurotatoria</taxon>
        <taxon>Bdelloidea</taxon>
        <taxon>Adinetida</taxon>
        <taxon>Adinetidae</taxon>
        <taxon>Adineta</taxon>
    </lineage>
</organism>
<name>A0A816EF23_ADIRI</name>